<gene>
    <name evidence="2" type="ORF">PTTW11_04871</name>
</gene>
<evidence type="ECO:0000313" key="3">
    <source>
        <dbReference type="Proteomes" id="UP000472372"/>
    </source>
</evidence>
<dbReference type="EMBL" id="HG992980">
    <property type="protein sequence ID" value="CAE7031802.1"/>
    <property type="molecule type" value="Genomic_DNA"/>
</dbReference>
<evidence type="ECO:0000313" key="2">
    <source>
        <dbReference type="EMBL" id="CAE7031802.1"/>
    </source>
</evidence>
<dbReference type="PANTHER" id="PTHR42085">
    <property type="entry name" value="F-BOX DOMAIN-CONTAINING PROTEIN"/>
    <property type="match status" value="1"/>
</dbReference>
<organism evidence="2 3">
    <name type="scientific">Pyrenophora teres f. teres</name>
    <dbReference type="NCBI Taxonomy" id="97479"/>
    <lineage>
        <taxon>Eukaryota</taxon>
        <taxon>Fungi</taxon>
        <taxon>Dikarya</taxon>
        <taxon>Ascomycota</taxon>
        <taxon>Pezizomycotina</taxon>
        <taxon>Dothideomycetes</taxon>
        <taxon>Pleosporomycetidae</taxon>
        <taxon>Pleosporales</taxon>
        <taxon>Pleosporineae</taxon>
        <taxon>Pleosporaceae</taxon>
        <taxon>Pyrenophora</taxon>
    </lineage>
</organism>
<dbReference type="AlphaFoldDB" id="A0A6S6W040"/>
<dbReference type="InterPro" id="IPR038883">
    <property type="entry name" value="AN11006-like"/>
</dbReference>
<sequence length="280" mass="32055">MARKTKAVDHMVNRMSKRRLVDERAAAKATPAKPAVKDHVESDSEEEVKPRPCFRFFDLPFELRLRVYEELLVFPKTIDLDPENFSLVAPALRLFLVDRRTHDEASRVFYGLNTFRVFPIHGRYINRKHPLLAWLPRKYRAHLTRLELRLGPGFTKPPKCWVVDSRLGLAAVKKVYRLKVFVEIDPASNQVFEGWRVGNNFYTEYCVGLLRGLLAQVPSVNDVEFDAYPSVSKSSPLLKGLIEETKLNQKRVAWGPTRGWDAIVEVDLAGVLQKMGLGAL</sequence>
<proteinExistence type="predicted"/>
<feature type="region of interest" description="Disordered" evidence="1">
    <location>
        <begin position="23"/>
        <end position="44"/>
    </location>
</feature>
<reference evidence="2" key="1">
    <citation type="submission" date="2021-02" db="EMBL/GenBank/DDBJ databases">
        <authorList>
            <person name="Syme A R."/>
            <person name="Syme A R."/>
            <person name="Moolhuijzen P."/>
        </authorList>
    </citation>
    <scope>NUCLEOTIDE SEQUENCE</scope>
    <source>
        <strain evidence="2">W1-1</strain>
    </source>
</reference>
<protein>
    <submittedName>
        <fullName evidence="2">Uncharacterized protein</fullName>
    </submittedName>
</protein>
<feature type="compositionally biased region" description="Basic and acidic residues" evidence="1">
    <location>
        <begin position="35"/>
        <end position="44"/>
    </location>
</feature>
<dbReference type="PANTHER" id="PTHR42085:SF2">
    <property type="entry name" value="F-BOX DOMAIN-CONTAINING PROTEIN"/>
    <property type="match status" value="1"/>
</dbReference>
<dbReference type="Proteomes" id="UP000472372">
    <property type="component" value="Chromosome 4"/>
</dbReference>
<evidence type="ECO:0000256" key="1">
    <source>
        <dbReference type="SAM" id="MobiDB-lite"/>
    </source>
</evidence>
<accession>A0A6S6W040</accession>
<name>A0A6S6W040_9PLEO</name>